<proteinExistence type="inferred from homology"/>
<evidence type="ECO:0000313" key="5">
    <source>
        <dbReference type="EMBL" id="CUH40175.1"/>
    </source>
</evidence>
<dbReference type="InterPro" id="IPR052021">
    <property type="entry name" value="Type-I_RS_S_subunit"/>
</dbReference>
<feature type="domain" description="Type I restriction modification DNA specificity" evidence="4">
    <location>
        <begin position="22"/>
        <end position="177"/>
    </location>
</feature>
<name>A0A0M7BFM1_9RHOB</name>
<dbReference type="Proteomes" id="UP000049455">
    <property type="component" value="Unassembled WGS sequence"/>
</dbReference>
<dbReference type="Gene3D" id="1.10.287.1120">
    <property type="entry name" value="Bipartite methylase S protein"/>
    <property type="match status" value="1"/>
</dbReference>
<gene>
    <name evidence="5" type="ORF">JSE7799_02905</name>
</gene>
<accession>A0A0M7BFM1</accession>
<evidence type="ECO:0000259" key="4">
    <source>
        <dbReference type="Pfam" id="PF01420"/>
    </source>
</evidence>
<evidence type="ECO:0000256" key="1">
    <source>
        <dbReference type="ARBA" id="ARBA00010923"/>
    </source>
</evidence>
<keyword evidence="3" id="KW-0238">DNA-binding</keyword>
<keyword evidence="6" id="KW-1185">Reference proteome</keyword>
<sequence length="394" mass="43770">MPEAKPGPVPELRFPEFRDAGPWEVKRLGELVETVTPPKKLQTSEYLPSGRFPIIDQSPSDVCGWTNDETAMVQADFPLVVFGDHSCVVKLANGPFAQGADGIKILAPTSEIEARFLFLSLQADPIEQKGYKRHFSTLKEKQIPFPRKDTGEQQKIADCLRSLDDLIRAEKRRLEALSAHKTGLMQCLFPAIGQTTPRLRFPEFEGAGPWEVKRLGDSEIARFIRERVAAEDVPLGHYVSTVNLLPAFCGLSPEPEKPPAGSAIAYREGDILMSNIRPYLQKVWVADRSGGASNDVLVVRPSKSVVKSFLSQLLMSERFISHVMGGAKGVKMPRGDLEQIQDFEVPLPARPEQQKIADCLTALDDLIRAQGETIEALKTHKRGLIQRLFPREVG</sequence>
<dbReference type="GO" id="GO:0009307">
    <property type="term" value="P:DNA restriction-modification system"/>
    <property type="evidence" value="ECO:0007669"/>
    <property type="project" value="UniProtKB-KW"/>
</dbReference>
<dbReference type="Gene3D" id="3.90.220.20">
    <property type="entry name" value="DNA methylase specificity domains"/>
    <property type="match status" value="3"/>
</dbReference>
<evidence type="ECO:0000256" key="2">
    <source>
        <dbReference type="ARBA" id="ARBA00022747"/>
    </source>
</evidence>
<dbReference type="PANTHER" id="PTHR30408">
    <property type="entry name" value="TYPE-1 RESTRICTION ENZYME ECOKI SPECIFICITY PROTEIN"/>
    <property type="match status" value="1"/>
</dbReference>
<feature type="domain" description="Type I restriction modification DNA specificity" evidence="4">
    <location>
        <begin position="291"/>
        <end position="376"/>
    </location>
</feature>
<protein>
    <submittedName>
        <fullName evidence="5">Type I restriction modification DNA specificity domain protein</fullName>
    </submittedName>
</protein>
<comment type="similarity">
    <text evidence="1">Belongs to the type-I restriction system S methylase family.</text>
</comment>
<dbReference type="Pfam" id="PF01420">
    <property type="entry name" value="Methylase_S"/>
    <property type="match status" value="2"/>
</dbReference>
<keyword evidence="2" id="KW-0680">Restriction system</keyword>
<dbReference type="GO" id="GO:0003677">
    <property type="term" value="F:DNA binding"/>
    <property type="evidence" value="ECO:0007669"/>
    <property type="project" value="UniProtKB-KW"/>
</dbReference>
<evidence type="ECO:0000256" key="3">
    <source>
        <dbReference type="ARBA" id="ARBA00023125"/>
    </source>
</evidence>
<dbReference type="PANTHER" id="PTHR30408:SF12">
    <property type="entry name" value="TYPE I RESTRICTION ENZYME MJAVIII SPECIFICITY SUBUNIT"/>
    <property type="match status" value="1"/>
</dbReference>
<dbReference type="SUPFAM" id="SSF116734">
    <property type="entry name" value="DNA methylase specificity domain"/>
    <property type="match status" value="2"/>
</dbReference>
<dbReference type="AlphaFoldDB" id="A0A0M7BFM1"/>
<reference evidence="5 6" key="1">
    <citation type="submission" date="2015-09" db="EMBL/GenBank/DDBJ databases">
        <authorList>
            <person name="Jackson K.R."/>
            <person name="Lunt B.L."/>
            <person name="Fisher J.N.B."/>
            <person name="Gardner A.V."/>
            <person name="Bailey M.E."/>
            <person name="Deus L.M."/>
            <person name="Earl A.S."/>
            <person name="Gibby P.D."/>
            <person name="Hartmann K.A."/>
            <person name="Liu J.E."/>
            <person name="Manci A.M."/>
            <person name="Nielsen D.A."/>
            <person name="Solomon M.B."/>
            <person name="Breakwell D.P."/>
            <person name="Burnett S.H."/>
            <person name="Grose J.H."/>
        </authorList>
    </citation>
    <scope>NUCLEOTIDE SEQUENCE [LARGE SCALE GENOMIC DNA]</scope>
    <source>
        <strain evidence="5 6">CECT 7799</strain>
    </source>
</reference>
<dbReference type="RefSeq" id="WP_186201966.1">
    <property type="nucleotide sequence ID" value="NZ_CYPR01000196.1"/>
</dbReference>
<organism evidence="5 6">
    <name type="scientific">Jannaschia seosinensis</name>
    <dbReference type="NCBI Taxonomy" id="313367"/>
    <lineage>
        <taxon>Bacteria</taxon>
        <taxon>Pseudomonadati</taxon>
        <taxon>Pseudomonadota</taxon>
        <taxon>Alphaproteobacteria</taxon>
        <taxon>Rhodobacterales</taxon>
        <taxon>Roseobacteraceae</taxon>
        <taxon>Jannaschia</taxon>
    </lineage>
</organism>
<dbReference type="InterPro" id="IPR044946">
    <property type="entry name" value="Restrct_endonuc_typeI_TRD_sf"/>
</dbReference>
<dbReference type="EMBL" id="CYPR01000196">
    <property type="protein sequence ID" value="CUH40175.1"/>
    <property type="molecule type" value="Genomic_DNA"/>
</dbReference>
<dbReference type="InterPro" id="IPR000055">
    <property type="entry name" value="Restrct_endonuc_typeI_TRD"/>
</dbReference>
<evidence type="ECO:0000313" key="6">
    <source>
        <dbReference type="Proteomes" id="UP000049455"/>
    </source>
</evidence>
<dbReference type="STRING" id="313367.JSE7799_02905"/>